<proteinExistence type="predicted"/>
<dbReference type="NCBIfam" id="TIGR02257">
    <property type="entry name" value="cobalto_cobN"/>
    <property type="match status" value="1"/>
</dbReference>
<dbReference type="PANTHER" id="PTHR44119:SF4">
    <property type="entry name" value="AEROBIC COBALTOCHELATASE SUBUNIT COBN"/>
    <property type="match status" value="1"/>
</dbReference>
<dbReference type="InterPro" id="IPR003672">
    <property type="entry name" value="CobN/Mg_chltase"/>
</dbReference>
<organism evidence="2 3">
    <name type="scientific">Pseudonocardia endophytica</name>
    <dbReference type="NCBI Taxonomy" id="401976"/>
    <lineage>
        <taxon>Bacteria</taxon>
        <taxon>Bacillati</taxon>
        <taxon>Actinomycetota</taxon>
        <taxon>Actinomycetes</taxon>
        <taxon>Pseudonocardiales</taxon>
        <taxon>Pseudonocardiaceae</taxon>
        <taxon>Pseudonocardia</taxon>
    </lineage>
</organism>
<protein>
    <submittedName>
        <fullName evidence="2">Cobaltochelatase CobN subunit</fullName>
    </submittedName>
</protein>
<dbReference type="GO" id="GO:0051116">
    <property type="term" value="F:cobaltochelatase activity"/>
    <property type="evidence" value="ECO:0007669"/>
    <property type="project" value="InterPro"/>
</dbReference>
<comment type="caution">
    <text evidence="2">The sequence shown here is derived from an EMBL/GenBank/DDBJ whole genome shotgun (WGS) entry which is preliminary data.</text>
</comment>
<dbReference type="Proteomes" id="UP000295560">
    <property type="component" value="Unassembled WGS sequence"/>
</dbReference>
<sequence length="1217" mass="131896">MILLLSTSDTDLLSARASGADWRLANPNRVPTGDLGAMADEADVVVVRVLGGYRYFEEGLDLLRAHATPLVCLGGEMAPDAEMMELSSTTAGIAAEAHTYLAQGGTENLAQLHRFLSDTVLLTGEGFSPPVELPEWGVLAHPMPENDGPTVAVLFYRAQYLAGNTRYITALCDAIVEKGARPLPIWCASLRQAPDELLTELRQADAMVVTVLAAGGTKPASAQAGGEDEEWDVAELAALDVPILQGLCLTGSRATWESNDDGLSPLDVATQVAVPEFDGRLITVPFSFKEVDDDGLSVYVPDLERASRVAGIATKHAQLRRVPNADKKIVLMLSAYPTKHARIGNAVGLDTPASAVALLCTMAAAGYDTGDFPGVEAGDGDALMHALIEAGGQDPDWLSETQLSGNPIRISGAAYRRWFETLPDDFRSGVEEHWGAAPGEQYVDDGDIVVAALRSGNVTLIVQPPRGFGENPVAIYHDPDLPPSHHYLAAYRWLAAPEADGGFGAHAIVHIGKHGNLEWLPGKTLGMSASCGTDATLGDLPLIYPFLVNDPGEGTQAKRRAHATLVDHLIPPMARAESYGDIARLEQLLDEHANISALDPAKLPAVRQQIWTLMTAAKMDHDLGLDERPDEDVFDDMLMNVDGWLCEIKDVQIRDGLHVLAQAPAGEQRVDLVLAVLRARQMWGGEQSVPGLRQALGLTEDGSETGARTDEVEHLARALVAGMEQAGWDPSAAPRVVAEHLPALPNDGAVRATGLPEGAVRSESGAVDPAVVERVLRFAAEEVVPRLDATAHELDRVLHALDGGFIPAGPSGSPLRGLVNVLPTGRNFYSVDPKAVPSKLAWETGWAMAESLVERYRADHGSYPRSVGLSVWGTSAMRTSGDDVAEVFALLGVRPVWDDASRRVRDLEVIDLDELGRPRVDVTVRISGFFRDAFPHVLALLDDAVKLVSELDETPEQNFVRGHVDADRERHGDDRRARTRIFGSKPGTYGAGLLQLVDSRDWRGDADLAEVYTTWGGYAYGRGLDGVPAREDMEGAYRRIAVAAKNIDTREHDIADSDDYYQYHGGMVATVRALTGSAPAAYVGDSTRPESVRTRTLHEETARVFRARVVNPRWISAMRRHGYKGAFEMAATVDYLFGWDATTGVIADWQYETLTESYVLDPDNRKFLSDSNPWALHGMAERLLEAVDRGLWESPEQSTLDALRQAYLETEGDLEDR</sequence>
<name>A0A4R1HQH7_PSEEN</name>
<evidence type="ECO:0000313" key="2">
    <source>
        <dbReference type="EMBL" id="TCK24817.1"/>
    </source>
</evidence>
<keyword evidence="3" id="KW-1185">Reference proteome</keyword>
<dbReference type="InterPro" id="IPR011953">
    <property type="entry name" value="Cobalto_CobN"/>
</dbReference>
<evidence type="ECO:0000259" key="1">
    <source>
        <dbReference type="Pfam" id="PF02514"/>
    </source>
</evidence>
<dbReference type="EMBL" id="SMFZ01000001">
    <property type="protein sequence ID" value="TCK24817.1"/>
    <property type="molecule type" value="Genomic_DNA"/>
</dbReference>
<dbReference type="RefSeq" id="WP_132421218.1">
    <property type="nucleotide sequence ID" value="NZ_SMFZ01000001.1"/>
</dbReference>
<feature type="domain" description="CobN/magnesium chelatase" evidence="1">
    <location>
        <begin position="98"/>
        <end position="1198"/>
    </location>
</feature>
<accession>A0A4R1HQH7</accession>
<dbReference type="OrthoDB" id="9757976at2"/>
<gene>
    <name evidence="2" type="ORF">EV378_0610</name>
</gene>
<evidence type="ECO:0000313" key="3">
    <source>
        <dbReference type="Proteomes" id="UP000295560"/>
    </source>
</evidence>
<dbReference type="PANTHER" id="PTHR44119">
    <property type="entry name" value="MAGNESIUM-CHELATASE SUBUNIT CHLH, CHLOROPLASTIC"/>
    <property type="match status" value="1"/>
</dbReference>
<dbReference type="GO" id="GO:0009236">
    <property type="term" value="P:cobalamin biosynthetic process"/>
    <property type="evidence" value="ECO:0007669"/>
    <property type="project" value="InterPro"/>
</dbReference>
<dbReference type="AlphaFoldDB" id="A0A4R1HQH7"/>
<dbReference type="Pfam" id="PF02514">
    <property type="entry name" value="CobN-Mg_chel"/>
    <property type="match status" value="1"/>
</dbReference>
<reference evidence="2 3" key="1">
    <citation type="submission" date="2019-03" db="EMBL/GenBank/DDBJ databases">
        <title>Sequencing the genomes of 1000 actinobacteria strains.</title>
        <authorList>
            <person name="Klenk H.-P."/>
        </authorList>
    </citation>
    <scope>NUCLEOTIDE SEQUENCE [LARGE SCALE GENOMIC DNA]</scope>
    <source>
        <strain evidence="2 3">DSM 44969</strain>
    </source>
</reference>
<dbReference type="CDD" id="cd10150">
    <property type="entry name" value="CobN_like"/>
    <property type="match status" value="1"/>
</dbReference>